<reference evidence="2" key="1">
    <citation type="journal article" date="2016" name="Nature">
        <title>Genome evolution in the allotetraploid frog Xenopus laevis.</title>
        <authorList>
            <person name="Session A.M."/>
            <person name="Uno Y."/>
            <person name="Kwon T."/>
            <person name="Chapman J.A."/>
            <person name="Toyoda A."/>
            <person name="Takahashi S."/>
            <person name="Fukui A."/>
            <person name="Hikosaka A."/>
            <person name="Suzuki A."/>
            <person name="Kondo M."/>
            <person name="van Heeringen S.J."/>
            <person name="Quigley I."/>
            <person name="Heinz S."/>
            <person name="Ogino H."/>
            <person name="Ochi H."/>
            <person name="Hellsten U."/>
            <person name="Lyons J.B."/>
            <person name="Simakov O."/>
            <person name="Putnam N."/>
            <person name="Stites J."/>
            <person name="Kuroki Y."/>
            <person name="Tanaka T."/>
            <person name="Michiue T."/>
            <person name="Watanabe M."/>
            <person name="Bogdanovic O."/>
            <person name="Lister R."/>
            <person name="Georgiou G."/>
            <person name="Paranjpe S.S."/>
            <person name="van Kruijsbergen I."/>
            <person name="Shu S."/>
            <person name="Carlson J."/>
            <person name="Kinoshita T."/>
            <person name="Ohta Y."/>
            <person name="Mawaribuchi S."/>
            <person name="Jenkins J."/>
            <person name="Grimwood J."/>
            <person name="Schmutz J."/>
            <person name="Mitros T."/>
            <person name="Mozaffari S.V."/>
            <person name="Suzuki Y."/>
            <person name="Haramoto Y."/>
            <person name="Yamamoto T.S."/>
            <person name="Takagi C."/>
            <person name="Heald R."/>
            <person name="Miller K."/>
            <person name="Haudenschild C."/>
            <person name="Kitzman J."/>
            <person name="Nakayama T."/>
            <person name="Izutsu Y."/>
            <person name="Robert J."/>
            <person name="Fortriede J."/>
            <person name="Burns K."/>
            <person name="Lotay V."/>
            <person name="Karimi K."/>
            <person name="Yasuoka Y."/>
            <person name="Dichmann D.S."/>
            <person name="Flajnik M.F."/>
            <person name="Houston D.W."/>
            <person name="Shendure J."/>
            <person name="DuPasquier L."/>
            <person name="Vize P.D."/>
            <person name="Zorn A.M."/>
            <person name="Ito M."/>
            <person name="Marcotte E.M."/>
            <person name="Wallingford J.B."/>
            <person name="Ito Y."/>
            <person name="Asashima M."/>
            <person name="Ueno N."/>
            <person name="Matsuda Y."/>
            <person name="Veenstra G.J."/>
            <person name="Fujiyama A."/>
            <person name="Harland R.M."/>
            <person name="Taira M."/>
            <person name="Rokhsar D.S."/>
        </authorList>
    </citation>
    <scope>NUCLEOTIDE SEQUENCE [LARGE SCALE GENOMIC DNA]</scope>
    <source>
        <strain evidence="2">J</strain>
    </source>
</reference>
<dbReference type="Proteomes" id="UP000694892">
    <property type="component" value="Chromosome 3S"/>
</dbReference>
<evidence type="ECO:0000313" key="2">
    <source>
        <dbReference type="Proteomes" id="UP000694892"/>
    </source>
</evidence>
<proteinExistence type="predicted"/>
<protein>
    <submittedName>
        <fullName evidence="1">Uncharacterized protein</fullName>
    </submittedName>
</protein>
<evidence type="ECO:0000313" key="1">
    <source>
        <dbReference type="EMBL" id="OCT87815.1"/>
    </source>
</evidence>
<name>A0A974HRN6_XENLA</name>
<dbReference type="EMBL" id="CM004471">
    <property type="protein sequence ID" value="OCT87815.1"/>
    <property type="molecule type" value="Genomic_DNA"/>
</dbReference>
<sequence>MLVFTQEYLDLQIYPKDFLLFFYNYAGSPRFTQCSIDRPSSGCSYNLLKHLTFHSQLRGNYTALIVIKSLLFLRARVLSSDFTECNEGRTSRWMLMQMQLLIRVS</sequence>
<accession>A0A974HRN6</accession>
<dbReference type="AlphaFoldDB" id="A0A974HRN6"/>
<organism evidence="1 2">
    <name type="scientific">Xenopus laevis</name>
    <name type="common">African clawed frog</name>
    <dbReference type="NCBI Taxonomy" id="8355"/>
    <lineage>
        <taxon>Eukaryota</taxon>
        <taxon>Metazoa</taxon>
        <taxon>Chordata</taxon>
        <taxon>Craniata</taxon>
        <taxon>Vertebrata</taxon>
        <taxon>Euteleostomi</taxon>
        <taxon>Amphibia</taxon>
        <taxon>Batrachia</taxon>
        <taxon>Anura</taxon>
        <taxon>Pipoidea</taxon>
        <taxon>Pipidae</taxon>
        <taxon>Xenopodinae</taxon>
        <taxon>Xenopus</taxon>
        <taxon>Xenopus</taxon>
    </lineage>
</organism>
<gene>
    <name evidence="1" type="ORF">XELAEV_18021514mg</name>
</gene>